<evidence type="ECO:0000256" key="2">
    <source>
        <dbReference type="SAM" id="Phobius"/>
    </source>
</evidence>
<comment type="caution">
    <text evidence="3">The sequence shown here is derived from an EMBL/GenBank/DDBJ whole genome shotgun (WGS) entry which is preliminary data.</text>
</comment>
<proteinExistence type="predicted"/>
<keyword evidence="3" id="KW-0418">Kinase</keyword>
<feature type="transmembrane region" description="Helical" evidence="2">
    <location>
        <begin position="18"/>
        <end position="39"/>
    </location>
</feature>
<keyword evidence="2" id="KW-1133">Transmembrane helix</keyword>
<feature type="compositionally biased region" description="Low complexity" evidence="1">
    <location>
        <begin position="52"/>
        <end position="80"/>
    </location>
</feature>
<keyword evidence="2" id="KW-0472">Membrane</keyword>
<accession>A0ABV9YUI6</accession>
<keyword evidence="3" id="KW-0808">Transferase</keyword>
<keyword evidence="3" id="KW-0723">Serine/threonine-protein kinase</keyword>
<name>A0ABV9YUI6_9PSEU</name>
<dbReference type="Proteomes" id="UP001595947">
    <property type="component" value="Unassembled WGS sequence"/>
</dbReference>
<evidence type="ECO:0000313" key="4">
    <source>
        <dbReference type="Proteomes" id="UP001595947"/>
    </source>
</evidence>
<feature type="non-terminal residue" evidence="3">
    <location>
        <position position="1"/>
    </location>
</feature>
<reference evidence="4" key="1">
    <citation type="journal article" date="2019" name="Int. J. Syst. Evol. Microbiol.">
        <title>The Global Catalogue of Microorganisms (GCM) 10K type strain sequencing project: providing services to taxonomists for standard genome sequencing and annotation.</title>
        <authorList>
            <consortium name="The Broad Institute Genomics Platform"/>
            <consortium name="The Broad Institute Genome Sequencing Center for Infectious Disease"/>
            <person name="Wu L."/>
            <person name="Ma J."/>
        </authorList>
    </citation>
    <scope>NUCLEOTIDE SEQUENCE [LARGE SCALE GENOMIC DNA]</scope>
    <source>
        <strain evidence="4">CGMCC 4.7093</strain>
    </source>
</reference>
<organism evidence="3 4">
    <name type="scientific">Actinomycetospora atypica</name>
    <dbReference type="NCBI Taxonomy" id="1290095"/>
    <lineage>
        <taxon>Bacteria</taxon>
        <taxon>Bacillati</taxon>
        <taxon>Actinomycetota</taxon>
        <taxon>Actinomycetes</taxon>
        <taxon>Pseudonocardiales</taxon>
        <taxon>Pseudonocardiaceae</taxon>
        <taxon>Actinomycetospora</taxon>
    </lineage>
</organism>
<feature type="region of interest" description="Disordered" evidence="1">
    <location>
        <begin position="44"/>
        <end position="82"/>
    </location>
</feature>
<keyword evidence="4" id="KW-1185">Reference proteome</keyword>
<evidence type="ECO:0000313" key="3">
    <source>
        <dbReference type="EMBL" id="MFC5066316.1"/>
    </source>
</evidence>
<keyword evidence="2" id="KW-0812">Transmembrane</keyword>
<dbReference type="EMBL" id="JBHSIV010000070">
    <property type="protein sequence ID" value="MFC5066316.1"/>
    <property type="molecule type" value="Genomic_DNA"/>
</dbReference>
<protein>
    <submittedName>
        <fullName evidence="3">Serine/threonine protein kinase</fullName>
    </submittedName>
</protein>
<evidence type="ECO:0000256" key="1">
    <source>
        <dbReference type="SAM" id="MobiDB-lite"/>
    </source>
</evidence>
<dbReference type="GO" id="GO:0004674">
    <property type="term" value="F:protein serine/threonine kinase activity"/>
    <property type="evidence" value="ECO:0007669"/>
    <property type="project" value="UniProtKB-KW"/>
</dbReference>
<gene>
    <name evidence="3" type="ORF">ACFPBZ_29200</name>
</gene>
<sequence>DRWDDAARRPEPRRRGPWGAVAAVAAVVALLGVLGYVLVSNTATSAPPPVASPTTTTTTAPPTTTTTRTSRTTTTTTAPAGNTVSVSNIDYVGRSASVAGAALREDGLTPDIRTVLGGRPSDPSACRVLYVSPTGEVARGDTVTVTCQEFG</sequence>